<dbReference type="Proteomes" id="UP001230504">
    <property type="component" value="Unassembled WGS sequence"/>
</dbReference>
<name>A0AAD8V2E9_9PEZI</name>
<accession>A0AAD8V2E9</accession>
<gene>
    <name evidence="1" type="ORF">LY79DRAFT_289192</name>
</gene>
<dbReference type="RefSeq" id="XP_060411888.1">
    <property type="nucleotide sequence ID" value="XM_060552200.1"/>
</dbReference>
<sequence length="108" mass="12132">MRCAAFTQIGRFSTPTRCMWLDCGFSLVQSLFFSNNGWQDGWDSPYTTVQEPPPFYRQSLPCVSTGAMRAFARIDLASVDRPIDHSLSRLPIACVSAGPETNNQHRPF</sequence>
<evidence type="ECO:0000313" key="1">
    <source>
        <dbReference type="EMBL" id="KAK1584827.1"/>
    </source>
</evidence>
<dbReference type="GeneID" id="85436440"/>
<evidence type="ECO:0000313" key="2">
    <source>
        <dbReference type="Proteomes" id="UP001230504"/>
    </source>
</evidence>
<organism evidence="1 2">
    <name type="scientific">Colletotrichum navitas</name>
    <dbReference type="NCBI Taxonomy" id="681940"/>
    <lineage>
        <taxon>Eukaryota</taxon>
        <taxon>Fungi</taxon>
        <taxon>Dikarya</taxon>
        <taxon>Ascomycota</taxon>
        <taxon>Pezizomycotina</taxon>
        <taxon>Sordariomycetes</taxon>
        <taxon>Hypocreomycetidae</taxon>
        <taxon>Glomerellales</taxon>
        <taxon>Glomerellaceae</taxon>
        <taxon>Colletotrichum</taxon>
        <taxon>Colletotrichum graminicola species complex</taxon>
    </lineage>
</organism>
<keyword evidence="2" id="KW-1185">Reference proteome</keyword>
<dbReference type="EMBL" id="JAHLJV010000050">
    <property type="protein sequence ID" value="KAK1584827.1"/>
    <property type="molecule type" value="Genomic_DNA"/>
</dbReference>
<reference evidence="1" key="1">
    <citation type="submission" date="2021-06" db="EMBL/GenBank/DDBJ databases">
        <title>Comparative genomics, transcriptomics and evolutionary studies reveal genomic signatures of adaptation to plant cell wall in hemibiotrophic fungi.</title>
        <authorList>
            <consortium name="DOE Joint Genome Institute"/>
            <person name="Baroncelli R."/>
            <person name="Diaz J.F."/>
            <person name="Benocci T."/>
            <person name="Peng M."/>
            <person name="Battaglia E."/>
            <person name="Haridas S."/>
            <person name="Andreopoulos W."/>
            <person name="Labutti K."/>
            <person name="Pangilinan J."/>
            <person name="Floch G.L."/>
            <person name="Makela M.R."/>
            <person name="Henrissat B."/>
            <person name="Grigoriev I.V."/>
            <person name="Crouch J.A."/>
            <person name="De Vries R.P."/>
            <person name="Sukno S.A."/>
            <person name="Thon M.R."/>
        </authorList>
    </citation>
    <scope>NUCLEOTIDE SEQUENCE</scope>
    <source>
        <strain evidence="1">CBS 125086</strain>
    </source>
</reference>
<dbReference type="AlphaFoldDB" id="A0AAD8V2E9"/>
<comment type="caution">
    <text evidence="1">The sequence shown here is derived from an EMBL/GenBank/DDBJ whole genome shotgun (WGS) entry which is preliminary data.</text>
</comment>
<proteinExistence type="predicted"/>
<protein>
    <submittedName>
        <fullName evidence="1">Uncharacterized protein</fullName>
    </submittedName>
</protein>